<keyword evidence="2" id="KW-0843">Virulence</keyword>
<reference evidence="4" key="1">
    <citation type="journal article" date="2021" name="J Fungi (Basel)">
        <title>Virulence traits and population genomics of the black yeast Aureobasidium melanogenum.</title>
        <authorList>
            <person name="Cernosa A."/>
            <person name="Sun X."/>
            <person name="Gostincar C."/>
            <person name="Fang C."/>
            <person name="Gunde-Cimerman N."/>
            <person name="Song Z."/>
        </authorList>
    </citation>
    <scope>NUCLEOTIDE SEQUENCE</scope>
    <source>
        <strain evidence="4">EXF-8016</strain>
    </source>
</reference>
<feature type="domain" description="LysM" evidence="3">
    <location>
        <begin position="108"/>
        <end position="158"/>
    </location>
</feature>
<dbReference type="GO" id="GO:0008061">
    <property type="term" value="F:chitin binding"/>
    <property type="evidence" value="ECO:0007669"/>
    <property type="project" value="UniProtKB-KW"/>
</dbReference>
<reference evidence="4" key="2">
    <citation type="submission" date="2021-08" db="EMBL/GenBank/DDBJ databases">
        <authorList>
            <person name="Gostincar C."/>
            <person name="Sun X."/>
            <person name="Song Z."/>
            <person name="Gunde-Cimerman N."/>
        </authorList>
    </citation>
    <scope>NUCLEOTIDE SEQUENCE</scope>
    <source>
        <strain evidence="4">EXF-8016</strain>
    </source>
</reference>
<sequence>MDGGYMWEAWNETCYIEPQSGRYCNEIIDGFTEVEDIYHMPHDELCSYCYTKFYQMLQSSQYSAFDATHDPYSIEHINKNCKLSISTEAPRPIIPQKAPEQPFCLSNVYHTTEEGDTCTSISKTYNVSSYALIEANKEQIYIPCQNANAIPAGRKFCIPLPCDIYEIQPDDLCITIRYSQNIRGWGVSLRTYNAWIDPSCSTLEAVAQNTGAMVCVSPQGGRSTDVSRLPRTRGGNVVPYPATGNTVDAKFPPQGTKLAQGTTRNCGRWHRVEENDSCAIICMKEKIDVALLVATNPSLERGNCSAGLVVGTTLCVGPSGTWGSEMDDYYENELDDYFKDLEEGWLPVVS</sequence>
<dbReference type="CDD" id="cd00118">
    <property type="entry name" value="LysM"/>
    <property type="match status" value="2"/>
</dbReference>
<comment type="caution">
    <text evidence="4">The sequence shown here is derived from an EMBL/GenBank/DDBJ whole genome shotgun (WGS) entry which is preliminary data.</text>
</comment>
<dbReference type="Gene3D" id="3.10.350.10">
    <property type="entry name" value="LysM domain"/>
    <property type="match status" value="2"/>
</dbReference>
<organism evidence="4 5">
    <name type="scientific">Aureobasidium melanogenum</name>
    <name type="common">Aureobasidium pullulans var. melanogenum</name>
    <dbReference type="NCBI Taxonomy" id="46634"/>
    <lineage>
        <taxon>Eukaryota</taxon>
        <taxon>Fungi</taxon>
        <taxon>Dikarya</taxon>
        <taxon>Ascomycota</taxon>
        <taxon>Pezizomycotina</taxon>
        <taxon>Dothideomycetes</taxon>
        <taxon>Dothideomycetidae</taxon>
        <taxon>Dothideales</taxon>
        <taxon>Saccotheciaceae</taxon>
        <taxon>Aureobasidium</taxon>
    </lineage>
</organism>
<dbReference type="AlphaFoldDB" id="A0A9P8GH81"/>
<dbReference type="PANTHER" id="PTHR34997:SF16">
    <property type="entry name" value="LYSM DOMAIN-CONTAINING PROTEIN"/>
    <property type="match status" value="1"/>
</dbReference>
<accession>A0A9P8GH81</accession>
<dbReference type="SMART" id="SM00257">
    <property type="entry name" value="LysM"/>
    <property type="match status" value="2"/>
</dbReference>
<dbReference type="PANTHER" id="PTHR34997">
    <property type="entry name" value="AM15"/>
    <property type="match status" value="1"/>
</dbReference>
<evidence type="ECO:0000256" key="1">
    <source>
        <dbReference type="ARBA" id="ARBA00022669"/>
    </source>
</evidence>
<name>A0A9P8GH81_AURME</name>
<dbReference type="SUPFAM" id="SSF54106">
    <property type="entry name" value="LysM domain"/>
    <property type="match status" value="1"/>
</dbReference>
<evidence type="ECO:0000313" key="4">
    <source>
        <dbReference type="EMBL" id="KAH0222329.1"/>
    </source>
</evidence>
<dbReference type="PROSITE" id="PS51782">
    <property type="entry name" value="LYSM"/>
    <property type="match status" value="1"/>
</dbReference>
<dbReference type="Pfam" id="PF01476">
    <property type="entry name" value="LysM"/>
    <property type="match status" value="2"/>
</dbReference>
<keyword evidence="1" id="KW-0147">Chitin-binding</keyword>
<gene>
    <name evidence="4" type="ORF">KCV03_g4612</name>
</gene>
<dbReference type="InterPro" id="IPR052210">
    <property type="entry name" value="LysM1-like"/>
</dbReference>
<evidence type="ECO:0000259" key="3">
    <source>
        <dbReference type="PROSITE" id="PS51782"/>
    </source>
</evidence>
<dbReference type="InterPro" id="IPR036779">
    <property type="entry name" value="LysM_dom_sf"/>
</dbReference>
<dbReference type="OrthoDB" id="5985073at2759"/>
<evidence type="ECO:0000256" key="2">
    <source>
        <dbReference type="ARBA" id="ARBA00023026"/>
    </source>
</evidence>
<proteinExistence type="predicted"/>
<evidence type="ECO:0000313" key="5">
    <source>
        <dbReference type="Proteomes" id="UP000767238"/>
    </source>
</evidence>
<dbReference type="InterPro" id="IPR018392">
    <property type="entry name" value="LysM"/>
</dbReference>
<feature type="non-terminal residue" evidence="4">
    <location>
        <position position="350"/>
    </location>
</feature>
<dbReference type="EMBL" id="JAHFYH010000028">
    <property type="protein sequence ID" value="KAH0222329.1"/>
    <property type="molecule type" value="Genomic_DNA"/>
</dbReference>
<protein>
    <recommendedName>
        <fullName evidence="3">LysM domain-containing protein</fullName>
    </recommendedName>
</protein>
<dbReference type="Proteomes" id="UP000767238">
    <property type="component" value="Unassembled WGS sequence"/>
</dbReference>